<dbReference type="PANTHER" id="PTHR46300:SF7">
    <property type="entry name" value="P450, PUTATIVE (EUROFUNG)-RELATED"/>
    <property type="match status" value="1"/>
</dbReference>
<dbReference type="PRINTS" id="PR00463">
    <property type="entry name" value="EP450I"/>
</dbReference>
<comment type="pathway">
    <text evidence="3">Secondary metabolite biosynthesis.</text>
</comment>
<comment type="caution">
    <text evidence="15">The sequence shown here is derived from an EMBL/GenBank/DDBJ whole genome shotgun (WGS) entry which is preliminary data.</text>
</comment>
<dbReference type="EMBL" id="JANAWD010000099">
    <property type="protein sequence ID" value="KAJ3487194.1"/>
    <property type="molecule type" value="Genomic_DNA"/>
</dbReference>
<dbReference type="GO" id="GO:0016705">
    <property type="term" value="F:oxidoreductase activity, acting on paired donors, with incorporation or reduction of molecular oxygen"/>
    <property type="evidence" value="ECO:0007669"/>
    <property type="project" value="InterPro"/>
</dbReference>
<gene>
    <name evidence="15" type="ORF">NLI96_g3706</name>
</gene>
<evidence type="ECO:0000256" key="9">
    <source>
        <dbReference type="ARBA" id="ARBA00023002"/>
    </source>
</evidence>
<evidence type="ECO:0000256" key="3">
    <source>
        <dbReference type="ARBA" id="ARBA00005179"/>
    </source>
</evidence>
<dbReference type="PROSITE" id="PS00086">
    <property type="entry name" value="CYTOCHROME_P450"/>
    <property type="match status" value="1"/>
</dbReference>
<evidence type="ECO:0000256" key="14">
    <source>
        <dbReference type="RuleBase" id="RU000461"/>
    </source>
</evidence>
<keyword evidence="7 13" id="KW-0479">Metal-binding</keyword>
<evidence type="ECO:0000256" key="1">
    <source>
        <dbReference type="ARBA" id="ARBA00001971"/>
    </source>
</evidence>
<evidence type="ECO:0000256" key="8">
    <source>
        <dbReference type="ARBA" id="ARBA00022989"/>
    </source>
</evidence>
<keyword evidence="6" id="KW-0812">Transmembrane</keyword>
<dbReference type="InterPro" id="IPR002401">
    <property type="entry name" value="Cyt_P450_E_grp-I"/>
</dbReference>
<dbReference type="AlphaFoldDB" id="A0AAD5YKL0"/>
<comment type="cofactor">
    <cofactor evidence="1 13">
        <name>heme</name>
        <dbReference type="ChEBI" id="CHEBI:30413"/>
    </cofactor>
</comment>
<keyword evidence="12" id="KW-0472">Membrane</keyword>
<dbReference type="Pfam" id="PF00067">
    <property type="entry name" value="p450"/>
    <property type="match status" value="1"/>
</dbReference>
<comment type="similarity">
    <text evidence="4 14">Belongs to the cytochrome P450 family.</text>
</comment>
<comment type="subcellular location">
    <subcellularLocation>
        <location evidence="2">Membrane</location>
        <topology evidence="2">Single-pass membrane protein</topology>
    </subcellularLocation>
</comment>
<dbReference type="PANTHER" id="PTHR46300">
    <property type="entry name" value="P450, PUTATIVE (EUROFUNG)-RELATED-RELATED"/>
    <property type="match status" value="1"/>
</dbReference>
<evidence type="ECO:0008006" key="17">
    <source>
        <dbReference type="Google" id="ProtNLM"/>
    </source>
</evidence>
<name>A0AAD5YKL0_9APHY</name>
<sequence length="379" mass="42355">MVAQYHAVQLRETKSFLRRSLENVADQQLHVRQLFTATIVQIVYGRKVENMDDEYLTTAQKAVEGFAETRIIGKFWAEYYPFQRHLPSWFPGGNFKQVAGYYRPFVDKMVNMPFEATKTQMVDGTAPDSVARNMILGVQDKYAGTDLYEEYDVIARNVAGVAYAAGTDTVRILHCLALVLDANGPAQTTTAAQWFLIAASLDTELQRKAQTELDNVVGQTRLPDMEDLDSLDYIKAIALESLRWKPVLPLGIEHMVITDDEYEGYLIPEGTIVVPNAWAMLHDPVDYPSPEEFKPERFLKNGKLDPTIRSPVTIAFGFGRRICPGRHLALNSLTLFVASVLHVYDIKPHIGENGEPLSKSVKATSGVLSIGALYPGSKI</sequence>
<keyword evidence="11 14" id="KW-0503">Monooxygenase</keyword>
<dbReference type="Gene3D" id="1.10.630.10">
    <property type="entry name" value="Cytochrome P450"/>
    <property type="match status" value="1"/>
</dbReference>
<dbReference type="GO" id="GO:0020037">
    <property type="term" value="F:heme binding"/>
    <property type="evidence" value="ECO:0007669"/>
    <property type="project" value="InterPro"/>
</dbReference>
<evidence type="ECO:0000256" key="2">
    <source>
        <dbReference type="ARBA" id="ARBA00004167"/>
    </source>
</evidence>
<proteinExistence type="inferred from homology"/>
<keyword evidence="8" id="KW-1133">Transmembrane helix</keyword>
<evidence type="ECO:0000256" key="6">
    <source>
        <dbReference type="ARBA" id="ARBA00022692"/>
    </source>
</evidence>
<keyword evidence="9 14" id="KW-0560">Oxidoreductase</keyword>
<keyword evidence="10 13" id="KW-0408">Iron</keyword>
<dbReference type="InterPro" id="IPR017972">
    <property type="entry name" value="Cyt_P450_CS"/>
</dbReference>
<dbReference type="InterPro" id="IPR050364">
    <property type="entry name" value="Cytochrome_P450_fung"/>
</dbReference>
<dbReference type="CDD" id="cd11065">
    <property type="entry name" value="CYP64-like"/>
    <property type="match status" value="1"/>
</dbReference>
<reference evidence="15" key="1">
    <citation type="submission" date="2022-07" db="EMBL/GenBank/DDBJ databases">
        <title>Genome Sequence of Physisporinus lineatus.</title>
        <authorList>
            <person name="Buettner E."/>
        </authorList>
    </citation>
    <scope>NUCLEOTIDE SEQUENCE</scope>
    <source>
        <strain evidence="15">VT162</strain>
    </source>
</reference>
<dbReference type="SUPFAM" id="SSF48264">
    <property type="entry name" value="Cytochrome P450"/>
    <property type="match status" value="1"/>
</dbReference>
<dbReference type="GO" id="GO:0004497">
    <property type="term" value="F:monooxygenase activity"/>
    <property type="evidence" value="ECO:0007669"/>
    <property type="project" value="UniProtKB-KW"/>
</dbReference>
<evidence type="ECO:0000256" key="12">
    <source>
        <dbReference type="ARBA" id="ARBA00023136"/>
    </source>
</evidence>
<evidence type="ECO:0000256" key="7">
    <source>
        <dbReference type="ARBA" id="ARBA00022723"/>
    </source>
</evidence>
<evidence type="ECO:0000256" key="13">
    <source>
        <dbReference type="PIRSR" id="PIRSR602401-1"/>
    </source>
</evidence>
<evidence type="ECO:0000313" key="16">
    <source>
        <dbReference type="Proteomes" id="UP001212997"/>
    </source>
</evidence>
<evidence type="ECO:0000256" key="5">
    <source>
        <dbReference type="ARBA" id="ARBA00022617"/>
    </source>
</evidence>
<keyword evidence="16" id="KW-1185">Reference proteome</keyword>
<dbReference type="InterPro" id="IPR036396">
    <property type="entry name" value="Cyt_P450_sf"/>
</dbReference>
<keyword evidence="5 13" id="KW-0349">Heme</keyword>
<dbReference type="GO" id="GO:0016020">
    <property type="term" value="C:membrane"/>
    <property type="evidence" value="ECO:0007669"/>
    <property type="project" value="UniProtKB-SubCell"/>
</dbReference>
<evidence type="ECO:0000313" key="15">
    <source>
        <dbReference type="EMBL" id="KAJ3487194.1"/>
    </source>
</evidence>
<dbReference type="GO" id="GO:0005506">
    <property type="term" value="F:iron ion binding"/>
    <property type="evidence" value="ECO:0007669"/>
    <property type="project" value="InterPro"/>
</dbReference>
<evidence type="ECO:0000256" key="4">
    <source>
        <dbReference type="ARBA" id="ARBA00010617"/>
    </source>
</evidence>
<evidence type="ECO:0000256" key="11">
    <source>
        <dbReference type="ARBA" id="ARBA00023033"/>
    </source>
</evidence>
<feature type="binding site" description="axial binding residue" evidence="13">
    <location>
        <position position="323"/>
    </location>
    <ligand>
        <name>heme</name>
        <dbReference type="ChEBI" id="CHEBI:30413"/>
    </ligand>
    <ligandPart>
        <name>Fe</name>
        <dbReference type="ChEBI" id="CHEBI:18248"/>
    </ligandPart>
</feature>
<evidence type="ECO:0000256" key="10">
    <source>
        <dbReference type="ARBA" id="ARBA00023004"/>
    </source>
</evidence>
<accession>A0AAD5YKL0</accession>
<protein>
    <recommendedName>
        <fullName evidence="17">Cytochrome P450</fullName>
    </recommendedName>
</protein>
<dbReference type="InterPro" id="IPR001128">
    <property type="entry name" value="Cyt_P450"/>
</dbReference>
<dbReference type="Proteomes" id="UP001212997">
    <property type="component" value="Unassembled WGS sequence"/>
</dbReference>
<organism evidence="15 16">
    <name type="scientific">Meripilus lineatus</name>
    <dbReference type="NCBI Taxonomy" id="2056292"/>
    <lineage>
        <taxon>Eukaryota</taxon>
        <taxon>Fungi</taxon>
        <taxon>Dikarya</taxon>
        <taxon>Basidiomycota</taxon>
        <taxon>Agaricomycotina</taxon>
        <taxon>Agaricomycetes</taxon>
        <taxon>Polyporales</taxon>
        <taxon>Meripilaceae</taxon>
        <taxon>Meripilus</taxon>
    </lineage>
</organism>